<name>A0ABY2RSC7_9PSEU</name>
<comment type="caution">
    <text evidence="1">The sequence shown here is derived from an EMBL/GenBank/DDBJ whole genome shotgun (WGS) entry which is preliminary data.</text>
</comment>
<dbReference type="EMBL" id="SWMS01000055">
    <property type="protein sequence ID" value="TKG58302.1"/>
    <property type="molecule type" value="Genomic_DNA"/>
</dbReference>
<proteinExistence type="predicted"/>
<dbReference type="Proteomes" id="UP000309992">
    <property type="component" value="Unassembled WGS sequence"/>
</dbReference>
<sequence length="137" mass="14126">MGGEEDELAVLLAAWREDINSVPAPAMLVLEPRSRSTPTCLFCPRFLLPGAPTGSGRSARVACALVAVAALGLLVLHGDADCQPPLGRPASRVWANGESGGVTLGEPVEERCKPLPSGWSIGELGTAEAVDLVAVQS</sequence>
<organism evidence="1 2">
    <name type="scientific">Prauserella endophytica</name>
    <dbReference type="NCBI Taxonomy" id="1592324"/>
    <lineage>
        <taxon>Bacteria</taxon>
        <taxon>Bacillati</taxon>
        <taxon>Actinomycetota</taxon>
        <taxon>Actinomycetes</taxon>
        <taxon>Pseudonocardiales</taxon>
        <taxon>Pseudonocardiaceae</taxon>
        <taxon>Prauserella</taxon>
        <taxon>Prauserella coralliicola group</taxon>
    </lineage>
</organism>
<evidence type="ECO:0000313" key="1">
    <source>
        <dbReference type="EMBL" id="TKG58302.1"/>
    </source>
</evidence>
<evidence type="ECO:0000313" key="2">
    <source>
        <dbReference type="Proteomes" id="UP000309992"/>
    </source>
</evidence>
<protein>
    <submittedName>
        <fullName evidence="1">Uncharacterized protein</fullName>
    </submittedName>
</protein>
<accession>A0ABY2RSC7</accession>
<gene>
    <name evidence="1" type="ORF">FCN18_38140</name>
</gene>
<keyword evidence="2" id="KW-1185">Reference proteome</keyword>
<reference evidence="1 2" key="1">
    <citation type="journal article" date="2015" name="Antonie Van Leeuwenhoek">
        <title>Prauserella endophytica sp. nov., an endophytic actinobacterium isolated from Tamarix taklamakanensis.</title>
        <authorList>
            <person name="Liu J.M."/>
            <person name="Habden X."/>
            <person name="Guo L."/>
            <person name="Tuo L."/>
            <person name="Jiang Z.K."/>
            <person name="Liu S.W."/>
            <person name="Liu X.F."/>
            <person name="Chen L."/>
            <person name="Li R.F."/>
            <person name="Zhang Y.Q."/>
            <person name="Sun C.H."/>
        </authorList>
    </citation>
    <scope>NUCLEOTIDE SEQUENCE [LARGE SCALE GENOMIC DNA]</scope>
    <source>
        <strain evidence="1 2">CGMCC 4.7182</strain>
    </source>
</reference>